<organism evidence="2 3">
    <name type="scientific">Kingdonia uniflora</name>
    <dbReference type="NCBI Taxonomy" id="39325"/>
    <lineage>
        <taxon>Eukaryota</taxon>
        <taxon>Viridiplantae</taxon>
        <taxon>Streptophyta</taxon>
        <taxon>Embryophyta</taxon>
        <taxon>Tracheophyta</taxon>
        <taxon>Spermatophyta</taxon>
        <taxon>Magnoliopsida</taxon>
        <taxon>Ranunculales</taxon>
        <taxon>Circaeasteraceae</taxon>
        <taxon>Kingdonia</taxon>
    </lineage>
</organism>
<gene>
    <name evidence="2" type="ORF">GIB67_035909</name>
</gene>
<name>A0A7J7P924_9MAGN</name>
<dbReference type="AlphaFoldDB" id="A0A7J7P924"/>
<dbReference type="InterPro" id="IPR018289">
    <property type="entry name" value="MULE_transposase_dom"/>
</dbReference>
<accession>A0A7J7P924</accession>
<dbReference type="PANTHER" id="PTHR31973">
    <property type="entry name" value="POLYPROTEIN, PUTATIVE-RELATED"/>
    <property type="match status" value="1"/>
</dbReference>
<comment type="caution">
    <text evidence="2">The sequence shown here is derived from an EMBL/GenBank/DDBJ whole genome shotgun (WGS) entry which is preliminary data.</text>
</comment>
<dbReference type="EMBL" id="JACGCM010000146">
    <property type="protein sequence ID" value="KAF6175782.1"/>
    <property type="molecule type" value="Genomic_DNA"/>
</dbReference>
<proteinExistence type="predicted"/>
<dbReference type="PANTHER" id="PTHR31973:SF187">
    <property type="entry name" value="MUTATOR TRANSPOSASE MUDRA PROTEIN"/>
    <property type="match status" value="1"/>
</dbReference>
<evidence type="ECO:0000313" key="2">
    <source>
        <dbReference type="EMBL" id="KAF6175782.1"/>
    </source>
</evidence>
<evidence type="ECO:0000259" key="1">
    <source>
        <dbReference type="Pfam" id="PF10551"/>
    </source>
</evidence>
<dbReference type="Pfam" id="PF10551">
    <property type="entry name" value="MULE"/>
    <property type="match status" value="1"/>
</dbReference>
<sequence>MRGSFEHACQLLTSYFTEVRLVDSNLVFDIQTTICKDKRFTRSFWCFGSPKKTYKLFRPVVVIDGTFLKERYRGTLLIAITIDPSNHIFPLAFLITDSKTTESWTYFLEMFEFNFHGYDTRFVVTFDRNAGIINVVPKVFSFAIHTFCASHISNNLKTTLESMRMAAEALTNINFDKHMNVIRNIDPVGLQYILGIPKEKWYNLYIPMSRYVITLY</sequence>
<dbReference type="OrthoDB" id="1895122at2759"/>
<keyword evidence="3" id="KW-1185">Reference proteome</keyword>
<feature type="domain" description="MULE transposase" evidence="1">
    <location>
        <begin position="60"/>
        <end position="155"/>
    </location>
</feature>
<reference evidence="2 3" key="1">
    <citation type="journal article" date="2020" name="IScience">
        <title>Genome Sequencing of the Endangered Kingdonia uniflora (Circaeasteraceae, Ranunculales) Reveals Potential Mechanisms of Evolutionary Specialization.</title>
        <authorList>
            <person name="Sun Y."/>
            <person name="Deng T."/>
            <person name="Zhang A."/>
            <person name="Moore M.J."/>
            <person name="Landis J.B."/>
            <person name="Lin N."/>
            <person name="Zhang H."/>
            <person name="Zhang X."/>
            <person name="Huang J."/>
            <person name="Zhang X."/>
            <person name="Sun H."/>
            <person name="Wang H."/>
        </authorList>
    </citation>
    <scope>NUCLEOTIDE SEQUENCE [LARGE SCALE GENOMIC DNA]</scope>
    <source>
        <strain evidence="2">TB1705</strain>
        <tissue evidence="2">Leaf</tissue>
    </source>
</reference>
<protein>
    <recommendedName>
        <fullName evidence="1">MULE transposase domain-containing protein</fullName>
    </recommendedName>
</protein>
<evidence type="ECO:0000313" key="3">
    <source>
        <dbReference type="Proteomes" id="UP000541444"/>
    </source>
</evidence>
<dbReference type="Proteomes" id="UP000541444">
    <property type="component" value="Unassembled WGS sequence"/>
</dbReference>